<organism evidence="1 2">
    <name type="scientific">Lindgomyces ingoldianus</name>
    <dbReference type="NCBI Taxonomy" id="673940"/>
    <lineage>
        <taxon>Eukaryota</taxon>
        <taxon>Fungi</taxon>
        <taxon>Dikarya</taxon>
        <taxon>Ascomycota</taxon>
        <taxon>Pezizomycotina</taxon>
        <taxon>Dothideomycetes</taxon>
        <taxon>Pleosporomycetidae</taxon>
        <taxon>Pleosporales</taxon>
        <taxon>Lindgomycetaceae</taxon>
        <taxon>Lindgomyces</taxon>
    </lineage>
</organism>
<name>A0ACB6R3E1_9PLEO</name>
<dbReference type="EMBL" id="MU003500">
    <property type="protein sequence ID" value="KAF2473305.1"/>
    <property type="molecule type" value="Genomic_DNA"/>
</dbReference>
<evidence type="ECO:0000313" key="1">
    <source>
        <dbReference type="EMBL" id="KAF2473305.1"/>
    </source>
</evidence>
<reference evidence="1" key="1">
    <citation type="journal article" date="2020" name="Stud. Mycol.">
        <title>101 Dothideomycetes genomes: a test case for predicting lifestyles and emergence of pathogens.</title>
        <authorList>
            <person name="Haridas S."/>
            <person name="Albert R."/>
            <person name="Binder M."/>
            <person name="Bloem J."/>
            <person name="Labutti K."/>
            <person name="Salamov A."/>
            <person name="Andreopoulos B."/>
            <person name="Baker S."/>
            <person name="Barry K."/>
            <person name="Bills G."/>
            <person name="Bluhm B."/>
            <person name="Cannon C."/>
            <person name="Castanera R."/>
            <person name="Culley D."/>
            <person name="Daum C."/>
            <person name="Ezra D."/>
            <person name="Gonzalez J."/>
            <person name="Henrissat B."/>
            <person name="Kuo A."/>
            <person name="Liang C."/>
            <person name="Lipzen A."/>
            <person name="Lutzoni F."/>
            <person name="Magnuson J."/>
            <person name="Mondo S."/>
            <person name="Nolan M."/>
            <person name="Ohm R."/>
            <person name="Pangilinan J."/>
            <person name="Park H.-J."/>
            <person name="Ramirez L."/>
            <person name="Alfaro M."/>
            <person name="Sun H."/>
            <person name="Tritt A."/>
            <person name="Yoshinaga Y."/>
            <person name="Zwiers L.-H."/>
            <person name="Turgeon B."/>
            <person name="Goodwin S."/>
            <person name="Spatafora J."/>
            <person name="Crous P."/>
            <person name="Grigoriev I."/>
        </authorList>
    </citation>
    <scope>NUCLEOTIDE SEQUENCE</scope>
    <source>
        <strain evidence="1">ATCC 200398</strain>
    </source>
</reference>
<protein>
    <submittedName>
        <fullName evidence="1">Uncharacterized protein</fullName>
    </submittedName>
</protein>
<keyword evidence="2" id="KW-1185">Reference proteome</keyword>
<sequence length="785" mass="85803">MANLAHSRLVVADLGGKRLQDHKLVYESPAGIRNSDQRSPSPEDARQKSTNHTGGRGSGQSTSEETTNEDDDEDSSANQEDDQEDDDDPEVLAPSHGIGLGKGKRPAIRIDHAGRDESPEGAEETASRVAGHKASKHLVNQVLMHNKKRTLSSVSNTSVLFGEDDDLTAEQHAFPRSKIPRKLNNCSDTKDFVMYKKNTDPTGTNGLDNAIESSDDEGQQEQTINVDDEDYSGVNLISDESDMENLEEQEETFIINEEKQHATDLFGGPRRADFDSFGGGDFLECAAVFQTHEYPDIGFGQFFNTEPLPTSSIPGPARKYSDSSTKRVRFEDEVDESDSSSSSSELDSSLWPDLFMEQNKLPPSLYKLIENDHESDMGEFPSSGSDHSYWDVGQDEGRSLPLHDPKEFDDDSSEPGSSGYETDMGDTTDEDTDFIPDCHQLTPGKKSVLHRPSSAPGSKAASPKPFERSAKPGPAGRAIPPLRGIFIHDESSQAIAVTNRATKKVTFYRPRASISLHQPNFGTTFGVYDSTSSTANNSPRTSLQQFNADDSDLSNEMFSTAFQGSTDIMLTGIFGGDPADGFGSSFSGTFGPPQAFYPFVSIGQNGNITTDDLDEYYDDDEDDEDDIDIADFMNFGDDGDATDADADGEEEPRIPGTPATSMIALNGSTPAQPTPLTETPLNRKRNASDAMLEHFDRGVVTAFRNNQNRYRDISCLPHDPDLRASESRPLRSGRSAETLISPLRKRSSLSRRSRNLGFAGITKATGKLQSTVMEPRRGPRLGTFS</sequence>
<proteinExistence type="predicted"/>
<comment type="caution">
    <text evidence="1">The sequence shown here is derived from an EMBL/GenBank/DDBJ whole genome shotgun (WGS) entry which is preliminary data.</text>
</comment>
<accession>A0ACB6R3E1</accession>
<dbReference type="Proteomes" id="UP000799755">
    <property type="component" value="Unassembled WGS sequence"/>
</dbReference>
<evidence type="ECO:0000313" key="2">
    <source>
        <dbReference type="Proteomes" id="UP000799755"/>
    </source>
</evidence>
<gene>
    <name evidence="1" type="ORF">BDR25DRAFT_218081</name>
</gene>